<dbReference type="Gene3D" id="2.40.170.20">
    <property type="entry name" value="TonB-dependent receptor, beta-barrel domain"/>
    <property type="match status" value="1"/>
</dbReference>
<dbReference type="PROSITE" id="PS52016">
    <property type="entry name" value="TONB_DEPENDENT_REC_3"/>
    <property type="match status" value="1"/>
</dbReference>
<dbReference type="AlphaFoldDB" id="A0A5D4H7Z5"/>
<comment type="similarity">
    <text evidence="7">Belongs to the TonB-dependent receptor family.</text>
</comment>
<gene>
    <name evidence="9" type="ORF">FXV77_06925</name>
</gene>
<keyword evidence="4 7" id="KW-0812">Transmembrane</keyword>
<dbReference type="InterPro" id="IPR037066">
    <property type="entry name" value="Plug_dom_sf"/>
</dbReference>
<feature type="domain" description="Secretin/TonB short N-terminal" evidence="8">
    <location>
        <begin position="72"/>
        <end position="123"/>
    </location>
</feature>
<dbReference type="InterPro" id="IPR012910">
    <property type="entry name" value="Plug_dom"/>
</dbReference>
<evidence type="ECO:0000256" key="5">
    <source>
        <dbReference type="ARBA" id="ARBA00023136"/>
    </source>
</evidence>
<dbReference type="Pfam" id="PF07660">
    <property type="entry name" value="STN"/>
    <property type="match status" value="1"/>
</dbReference>
<proteinExistence type="inferred from homology"/>
<dbReference type="InterPro" id="IPR036942">
    <property type="entry name" value="Beta-barrel_TonB_sf"/>
</dbReference>
<evidence type="ECO:0000256" key="3">
    <source>
        <dbReference type="ARBA" id="ARBA00022452"/>
    </source>
</evidence>
<evidence type="ECO:0000256" key="4">
    <source>
        <dbReference type="ARBA" id="ARBA00022692"/>
    </source>
</evidence>
<organism evidence="9 10">
    <name type="scientific">Sphingobacterium phlebotomi</name>
    <dbReference type="NCBI Taxonomy" id="2605433"/>
    <lineage>
        <taxon>Bacteria</taxon>
        <taxon>Pseudomonadati</taxon>
        <taxon>Bacteroidota</taxon>
        <taxon>Sphingobacteriia</taxon>
        <taxon>Sphingobacteriales</taxon>
        <taxon>Sphingobacteriaceae</taxon>
        <taxon>Sphingobacterium</taxon>
    </lineage>
</organism>
<dbReference type="SUPFAM" id="SSF49464">
    <property type="entry name" value="Carboxypeptidase regulatory domain-like"/>
    <property type="match status" value="1"/>
</dbReference>
<evidence type="ECO:0000256" key="7">
    <source>
        <dbReference type="PROSITE-ProRule" id="PRU01360"/>
    </source>
</evidence>
<dbReference type="EMBL" id="VTAV01000003">
    <property type="protein sequence ID" value="TYR36906.1"/>
    <property type="molecule type" value="Genomic_DNA"/>
</dbReference>
<evidence type="ECO:0000256" key="6">
    <source>
        <dbReference type="ARBA" id="ARBA00023237"/>
    </source>
</evidence>
<name>A0A5D4H7Z5_9SPHI</name>
<dbReference type="SMART" id="SM00965">
    <property type="entry name" value="STN"/>
    <property type="match status" value="1"/>
</dbReference>
<dbReference type="InterPro" id="IPR008969">
    <property type="entry name" value="CarboxyPept-like_regulatory"/>
</dbReference>
<dbReference type="Proteomes" id="UP000322362">
    <property type="component" value="Unassembled WGS sequence"/>
</dbReference>
<comment type="caution">
    <text evidence="9">The sequence shown here is derived from an EMBL/GenBank/DDBJ whole genome shotgun (WGS) entry which is preliminary data.</text>
</comment>
<keyword evidence="6 7" id="KW-0998">Cell outer membrane</keyword>
<evidence type="ECO:0000259" key="8">
    <source>
        <dbReference type="SMART" id="SM00965"/>
    </source>
</evidence>
<evidence type="ECO:0000256" key="1">
    <source>
        <dbReference type="ARBA" id="ARBA00004571"/>
    </source>
</evidence>
<dbReference type="Pfam" id="PF13715">
    <property type="entry name" value="CarbopepD_reg_2"/>
    <property type="match status" value="1"/>
</dbReference>
<dbReference type="Gene3D" id="2.170.130.10">
    <property type="entry name" value="TonB-dependent receptor, plug domain"/>
    <property type="match status" value="1"/>
</dbReference>
<evidence type="ECO:0000256" key="2">
    <source>
        <dbReference type="ARBA" id="ARBA00022448"/>
    </source>
</evidence>
<dbReference type="InterPro" id="IPR039426">
    <property type="entry name" value="TonB-dep_rcpt-like"/>
</dbReference>
<dbReference type="NCBIfam" id="TIGR04056">
    <property type="entry name" value="OMP_RagA_SusC"/>
    <property type="match status" value="1"/>
</dbReference>
<keyword evidence="10" id="KW-1185">Reference proteome</keyword>
<evidence type="ECO:0000313" key="9">
    <source>
        <dbReference type="EMBL" id="TYR36906.1"/>
    </source>
</evidence>
<keyword evidence="5 7" id="KW-0472">Membrane</keyword>
<keyword evidence="2 7" id="KW-0813">Transport</keyword>
<evidence type="ECO:0000313" key="10">
    <source>
        <dbReference type="Proteomes" id="UP000322362"/>
    </source>
</evidence>
<dbReference type="InterPro" id="IPR023996">
    <property type="entry name" value="TonB-dep_OMP_SusC/RagA"/>
</dbReference>
<dbReference type="Pfam" id="PF07715">
    <property type="entry name" value="Plug"/>
    <property type="match status" value="1"/>
</dbReference>
<keyword evidence="3 7" id="KW-1134">Transmembrane beta strand</keyword>
<comment type="subcellular location">
    <subcellularLocation>
        <location evidence="1 7">Cell outer membrane</location>
        <topology evidence="1 7">Multi-pass membrane protein</topology>
    </subcellularLocation>
</comment>
<dbReference type="SUPFAM" id="SSF56935">
    <property type="entry name" value="Porins"/>
    <property type="match status" value="1"/>
</dbReference>
<dbReference type="GO" id="GO:0009279">
    <property type="term" value="C:cell outer membrane"/>
    <property type="evidence" value="ECO:0007669"/>
    <property type="project" value="UniProtKB-SubCell"/>
</dbReference>
<accession>A0A5D4H7Z5</accession>
<dbReference type="InterPro" id="IPR011662">
    <property type="entry name" value="Secretin/TonB_short_N"/>
</dbReference>
<sequence>MKYYCDRKKNKRRCHYSQVNQLMLRKMKLTAIFLLLFAIGLQAKTVGQQISLSVRRAPLETVFKQISKQTNYKFFYANDLVKSVPPVDIDVKDISLEETLARILTPRGMAYKKMARTITVIPAATQLQVQGSVHDEDGPLAGVSVYLKSDKNIATQTDDQGRFSLAVPANSVLVFTFLGYETQEIPTTTTGMQVRLSRISSAMEEVVVTALGINKEKRKIAYAAQDVQGESLTTTREANVASSLVGKVAGLSVRTKSTLFENPEISLRGGTATIVIDGVPAPDGFDMWSLNADDIEHITVLKGTASSALYGSVAQNGAIMITTKKGRKGQAGIELNYNSSTEFQAGFLRIPETQKQYGMGFNGQYAFVDGKGGGINDAYGYVWGPKLDQLDPTTGSGYTEITQYNSPEDPQTNELVALPWISRGKDNLNNFLDKGLITTHNVSLAGSTEKSDYRMSVSHIYQKGQVPNTKLNSTTVSLAGKLRLNDKLSAEATLSYNKQYSPNYPNSEYSPDNYFYNIVLWMGPDVDIRDMRQYWKAGREGLEQLTYNYSWYNNPWFLAYEKERLYNNDVIVSQGNLNYTFHDDLKLLVRGGITSNFANSESRTPYSYINYGTDAAPYGNYSVSRNNRMRFISDALLTYDKQVSQDFSLTASVGASARLDHYNSLESQTTGGLSVPEWYNLDNSRDPVRSSNSRTEKQVYGLYGYVDLGFRNMATLSLTGRNDWTSALQAPHNSYFYPSASLSVILSEIFHFPKAISFFKLRGAVTDATTDIAAYSALFSYEIGNRWNGTPSLYLPGTLRQPGLKPNKTISQEYGAEIRLFQNKIGVDFTYYSYDRTNNVVEVPLSQASGFSSLQLNGDRYRRKGIEVVLTGTPIQTADLTWHTTINYSRLRNTVLEYYGGEELRGGVKVGERMDIYRGWAWQKSPDGQIIHENGIPQYINQEVNLGYTLPDWEFGFLNSFQYKDFGLSFAIDGRIGGKMNNGLEAKMFEGGMHPTTASHYRDEAYLGEKTYLAGGVVQTGGDVSYDAQGNIISDTRTFEANTTAVNYIDWVFATYTNGIDESVLYDRTFVKLRELTLSYRMPAKLLSRTPIKSATVSLVGRNLLLWSKVPYMDPDGYSGLQIAEPTVRNIGFNVNFQF</sequence>
<protein>
    <submittedName>
        <fullName evidence="9">SusC/RagA family TonB-linked outer membrane protein</fullName>
    </submittedName>
</protein>
<reference evidence="9 10" key="1">
    <citation type="submission" date="2019-08" db="EMBL/GenBank/DDBJ databases">
        <title>Phlebobacter frassis gen. nov. sp. nov., a new member of family Sphingobacteriaceae isolated from sand fly rearing media.</title>
        <authorList>
            <person name="Kakumanu M.L."/>
            <person name="Marayati B.F."/>
            <person name="Wada-Katsumata A."/>
            <person name="Wasserberg G."/>
            <person name="Schal C."/>
            <person name="Apperson C.S."/>
            <person name="Ponnusamy L."/>
        </authorList>
    </citation>
    <scope>NUCLEOTIDE SEQUENCE [LARGE SCALE GENOMIC DNA]</scope>
    <source>
        <strain evidence="9 10">SSI9</strain>
    </source>
</reference>